<feature type="transmembrane region" description="Helical" evidence="1">
    <location>
        <begin position="12"/>
        <end position="33"/>
    </location>
</feature>
<feature type="transmembrane region" description="Helical" evidence="1">
    <location>
        <begin position="39"/>
        <end position="61"/>
    </location>
</feature>
<dbReference type="AlphaFoldDB" id="A0A0Q0VP28"/>
<dbReference type="GeneID" id="84220954"/>
<dbReference type="InParanoid" id="A0A0Q0VP28"/>
<accession>A0A0Q0VP28</accession>
<comment type="caution">
    <text evidence="2">The sequence shown here is derived from an EMBL/GenBank/DDBJ whole genome shotgun (WGS) entry which is preliminary data.</text>
</comment>
<organism evidence="2 3">
    <name type="scientific">Acidiplasma cupricumulans</name>
    <dbReference type="NCBI Taxonomy" id="312540"/>
    <lineage>
        <taxon>Archaea</taxon>
        <taxon>Methanobacteriati</taxon>
        <taxon>Thermoplasmatota</taxon>
        <taxon>Thermoplasmata</taxon>
        <taxon>Thermoplasmatales</taxon>
        <taxon>Ferroplasmaceae</taxon>
        <taxon>Acidiplasma</taxon>
    </lineage>
</organism>
<keyword evidence="1" id="KW-1133">Transmembrane helix</keyword>
<evidence type="ECO:0000313" key="3">
    <source>
        <dbReference type="Proteomes" id="UP000050301"/>
    </source>
</evidence>
<dbReference type="RefSeq" id="WP_048101143.1">
    <property type="nucleotide sequence ID" value="NZ_LKBH01000147.1"/>
</dbReference>
<reference evidence="2 3" key="1">
    <citation type="submission" date="2015-09" db="EMBL/GenBank/DDBJ databases">
        <title>Heavy metals and arsenic resistance mechanisms in polyextremophilic archaea of the family Ferroplasmaceae.</title>
        <authorList>
            <person name="Bulaev A.G."/>
            <person name="Kanygina A.V."/>
        </authorList>
    </citation>
    <scope>NUCLEOTIDE SEQUENCE [LARGE SCALE GENOMIC DNA]</scope>
    <source>
        <strain evidence="2 3">BH2</strain>
    </source>
</reference>
<evidence type="ECO:0000313" key="2">
    <source>
        <dbReference type="EMBL" id="KQB35360.1"/>
    </source>
</evidence>
<name>A0A0Q0VP28_9ARCH</name>
<evidence type="ECO:0000256" key="1">
    <source>
        <dbReference type="SAM" id="Phobius"/>
    </source>
</evidence>
<protein>
    <submittedName>
        <fullName evidence="2">Uncharacterized protein</fullName>
    </submittedName>
</protein>
<proteinExistence type="predicted"/>
<sequence>MSVNNVKKIIGLNIGIGVITVVYVTYVLLNFKYYLKNALFFDIIAIILGFMFAFTMALWVVKMPKSGSS</sequence>
<gene>
    <name evidence="2" type="ORF">AOG55_06980</name>
</gene>
<dbReference type="EMBL" id="LKBH01000147">
    <property type="protein sequence ID" value="KQB35360.1"/>
    <property type="molecule type" value="Genomic_DNA"/>
</dbReference>
<keyword evidence="1" id="KW-0472">Membrane</keyword>
<keyword evidence="3" id="KW-1185">Reference proteome</keyword>
<dbReference type="Proteomes" id="UP000050301">
    <property type="component" value="Unassembled WGS sequence"/>
</dbReference>
<keyword evidence="1" id="KW-0812">Transmembrane</keyword>